<comment type="caution">
    <text evidence="2">The sequence shown here is derived from an EMBL/GenBank/DDBJ whole genome shotgun (WGS) entry which is preliminary data.</text>
</comment>
<dbReference type="AlphaFoldDB" id="A0AA40LQ12"/>
<evidence type="ECO:0000313" key="3">
    <source>
        <dbReference type="Proteomes" id="UP001177744"/>
    </source>
</evidence>
<accession>A0AA40LQ12</accession>
<organism evidence="2 3">
    <name type="scientific">Cnephaeus nilssonii</name>
    <name type="common">Northern bat</name>
    <name type="synonym">Eptesicus nilssonii</name>
    <dbReference type="NCBI Taxonomy" id="3371016"/>
    <lineage>
        <taxon>Eukaryota</taxon>
        <taxon>Metazoa</taxon>
        <taxon>Chordata</taxon>
        <taxon>Craniata</taxon>
        <taxon>Vertebrata</taxon>
        <taxon>Euteleostomi</taxon>
        <taxon>Mammalia</taxon>
        <taxon>Eutheria</taxon>
        <taxon>Laurasiatheria</taxon>
        <taxon>Chiroptera</taxon>
        <taxon>Yangochiroptera</taxon>
        <taxon>Vespertilionidae</taxon>
        <taxon>Cnephaeus</taxon>
    </lineage>
</organism>
<feature type="compositionally biased region" description="Basic and acidic residues" evidence="1">
    <location>
        <begin position="60"/>
        <end position="70"/>
    </location>
</feature>
<reference evidence="2" key="1">
    <citation type="submission" date="2023-06" db="EMBL/GenBank/DDBJ databases">
        <title>Reference genome for the Northern bat (Eptesicus nilssonii), a most northern bat species.</title>
        <authorList>
            <person name="Laine V.N."/>
            <person name="Pulliainen A.T."/>
            <person name="Lilley T.M."/>
        </authorList>
    </citation>
    <scope>NUCLEOTIDE SEQUENCE</scope>
    <source>
        <strain evidence="2">BLF_Eptnil</strain>
        <tissue evidence="2">Kidney</tissue>
    </source>
</reference>
<protein>
    <submittedName>
        <fullName evidence="2">Uncharacterized protein</fullName>
    </submittedName>
</protein>
<keyword evidence="3" id="KW-1185">Reference proteome</keyword>
<feature type="compositionally biased region" description="Basic and acidic residues" evidence="1">
    <location>
        <begin position="88"/>
        <end position="97"/>
    </location>
</feature>
<proteinExistence type="predicted"/>
<feature type="region of interest" description="Disordered" evidence="1">
    <location>
        <begin position="60"/>
        <end position="97"/>
    </location>
</feature>
<name>A0AA40LQ12_CNENI</name>
<gene>
    <name evidence="2" type="ORF">QTO34_017623</name>
</gene>
<sequence length="97" mass="11133">MTLHGCPILWPLTYATRKYSQIKSLHKWEKSCSMCLRLSIRQLFQKTRERQKAVEIKIHEKCEPKSREQTPEDYDGGSSGRIGVGDLEGVRPEGSGR</sequence>
<dbReference type="EMBL" id="JAULJE010000007">
    <property type="protein sequence ID" value="KAK1341220.1"/>
    <property type="molecule type" value="Genomic_DNA"/>
</dbReference>
<dbReference type="Proteomes" id="UP001177744">
    <property type="component" value="Unassembled WGS sequence"/>
</dbReference>
<evidence type="ECO:0000313" key="2">
    <source>
        <dbReference type="EMBL" id="KAK1341220.1"/>
    </source>
</evidence>
<evidence type="ECO:0000256" key="1">
    <source>
        <dbReference type="SAM" id="MobiDB-lite"/>
    </source>
</evidence>